<keyword evidence="6" id="KW-0378">Hydrolase</keyword>
<comment type="function">
    <text evidence="6">Binds and transfers iron-sulfur (Fe-S) clusters to target apoproteins. Can hydrolyze ATP.</text>
</comment>
<evidence type="ECO:0000259" key="8">
    <source>
        <dbReference type="Pfam" id="PF06155"/>
    </source>
</evidence>
<keyword evidence="2 6" id="KW-0547">Nucleotide-binding</keyword>
<organism evidence="9 10">
    <name type="scientific">Octadecabacter antarcticus 307</name>
    <dbReference type="NCBI Taxonomy" id="391626"/>
    <lineage>
        <taxon>Bacteria</taxon>
        <taxon>Pseudomonadati</taxon>
        <taxon>Pseudomonadota</taxon>
        <taxon>Alphaproteobacteria</taxon>
        <taxon>Rhodobacterales</taxon>
        <taxon>Roseobacteraceae</taxon>
        <taxon>Octadecabacter</taxon>
    </lineage>
</organism>
<keyword evidence="10" id="KW-1185">Reference proteome</keyword>
<dbReference type="FunFam" id="3.40.50.300:FF:001119">
    <property type="entry name" value="Iron-sulfur cluster carrier protein"/>
    <property type="match status" value="1"/>
</dbReference>
<dbReference type="GO" id="GO:0046872">
    <property type="term" value="F:metal ion binding"/>
    <property type="evidence" value="ECO:0007669"/>
    <property type="project" value="UniProtKB-KW"/>
</dbReference>
<evidence type="ECO:0000256" key="7">
    <source>
        <dbReference type="SAM" id="MobiDB-lite"/>
    </source>
</evidence>
<evidence type="ECO:0000256" key="2">
    <source>
        <dbReference type="ARBA" id="ARBA00022741"/>
    </source>
</evidence>
<dbReference type="PROSITE" id="PS01215">
    <property type="entry name" value="MRP"/>
    <property type="match status" value="1"/>
</dbReference>
<dbReference type="InterPro" id="IPR000808">
    <property type="entry name" value="Mrp-like_CS"/>
</dbReference>
<evidence type="ECO:0000313" key="10">
    <source>
        <dbReference type="Proteomes" id="UP000005307"/>
    </source>
</evidence>
<dbReference type="InterPro" id="IPR038492">
    <property type="entry name" value="GBBH-like_N_sf"/>
</dbReference>
<evidence type="ECO:0000256" key="4">
    <source>
        <dbReference type="ARBA" id="ARBA00023004"/>
    </source>
</evidence>
<dbReference type="PANTHER" id="PTHR42961">
    <property type="entry name" value="IRON-SULFUR PROTEIN NUBPL"/>
    <property type="match status" value="1"/>
</dbReference>
<comment type="subunit">
    <text evidence="6">Homodimer.</text>
</comment>
<dbReference type="OrthoDB" id="9809679at2"/>
<evidence type="ECO:0000313" key="9">
    <source>
        <dbReference type="EMBL" id="AGI69254.1"/>
    </source>
</evidence>
<dbReference type="GO" id="GO:0016887">
    <property type="term" value="F:ATP hydrolysis activity"/>
    <property type="evidence" value="ECO:0007669"/>
    <property type="project" value="UniProtKB-UniRule"/>
</dbReference>
<comment type="similarity">
    <text evidence="6">Belongs to the Mrp/NBP35 ATP-binding proteins family.</text>
</comment>
<evidence type="ECO:0000256" key="1">
    <source>
        <dbReference type="ARBA" id="ARBA00022723"/>
    </source>
</evidence>
<evidence type="ECO:0000256" key="5">
    <source>
        <dbReference type="ARBA" id="ARBA00023014"/>
    </source>
</evidence>
<dbReference type="KEGG" id="oat:OAN307_c38090"/>
<dbReference type="eggNOG" id="COG3536">
    <property type="taxonomic scope" value="Bacteria"/>
</dbReference>
<dbReference type="eggNOG" id="COG0489">
    <property type="taxonomic scope" value="Bacteria"/>
</dbReference>
<evidence type="ECO:0000256" key="3">
    <source>
        <dbReference type="ARBA" id="ARBA00022840"/>
    </source>
</evidence>
<dbReference type="HOGENOM" id="CLU_024839_1_1_5"/>
<protein>
    <recommendedName>
        <fullName evidence="6">Iron-sulfur cluster carrier protein</fullName>
    </recommendedName>
</protein>
<dbReference type="GO" id="GO:0005524">
    <property type="term" value="F:ATP binding"/>
    <property type="evidence" value="ECO:0007669"/>
    <property type="project" value="UniProtKB-UniRule"/>
</dbReference>
<dbReference type="InterPro" id="IPR027417">
    <property type="entry name" value="P-loop_NTPase"/>
</dbReference>
<dbReference type="Pfam" id="PF06155">
    <property type="entry name" value="GBBH-like_N"/>
    <property type="match status" value="1"/>
</dbReference>
<dbReference type="Proteomes" id="UP000005307">
    <property type="component" value="Chromosome"/>
</dbReference>
<dbReference type="GO" id="GO:0140663">
    <property type="term" value="F:ATP-dependent FeS chaperone activity"/>
    <property type="evidence" value="ECO:0007669"/>
    <property type="project" value="InterPro"/>
</dbReference>
<dbReference type="EMBL" id="CP003740">
    <property type="protein sequence ID" value="AGI69254.1"/>
    <property type="molecule type" value="Genomic_DNA"/>
</dbReference>
<dbReference type="STRING" id="391626.OAN307_c38090"/>
<keyword evidence="5 6" id="KW-0411">Iron-sulfur</keyword>
<dbReference type="AlphaFoldDB" id="M9R9B7"/>
<gene>
    <name evidence="9" type="ORF">OAN307_c38090</name>
</gene>
<dbReference type="PANTHER" id="PTHR42961:SF2">
    <property type="entry name" value="IRON-SULFUR PROTEIN NUBPL"/>
    <property type="match status" value="1"/>
</dbReference>
<keyword evidence="3 6" id="KW-0067">ATP-binding</keyword>
<dbReference type="GO" id="GO:0051539">
    <property type="term" value="F:4 iron, 4 sulfur cluster binding"/>
    <property type="evidence" value="ECO:0007669"/>
    <property type="project" value="TreeGrafter"/>
</dbReference>
<reference evidence="9 10" key="1">
    <citation type="journal article" date="2013" name="PLoS ONE">
        <title>Poles Apart: Arctic and Antarctic Octadecabacter strains Share High Genome Plasticity and a New Type of Xanthorhodopsin.</title>
        <authorList>
            <person name="Vollmers J."/>
            <person name="Voget S."/>
            <person name="Dietrich S."/>
            <person name="Gollnow K."/>
            <person name="Smits M."/>
            <person name="Meyer K."/>
            <person name="Brinkhoff T."/>
            <person name="Simon M."/>
            <person name="Daniel R."/>
        </authorList>
    </citation>
    <scope>NUCLEOTIDE SEQUENCE [LARGE SCALE GENOMIC DNA]</scope>
    <source>
        <strain evidence="9 10">307</strain>
    </source>
</reference>
<dbReference type="Pfam" id="PF10609">
    <property type="entry name" value="ParA"/>
    <property type="match status" value="1"/>
</dbReference>
<dbReference type="HAMAP" id="MF_02040">
    <property type="entry name" value="Mrp_NBP35"/>
    <property type="match status" value="1"/>
</dbReference>
<keyword evidence="1 6" id="KW-0479">Metal-binding</keyword>
<sequence length="402" mass="41798">MTQQDTNAKAAESGQQGGKSERKLIAISSGKGGVGKSTVTTNIAVALAQMGLKVGVVDADIYGPSIPGMLGIAGNRPPAMSPDKKVIPAQAFGVKVMSMAMLSDDDSPAILRGPMVTKYLQMFVAQVEWGELDVLLLDLPPGTGDIQLTLAQAFPLTGAVVVSTPQDVSLKIARRGLRMMQQVNVPILGIVENMSGFACGSCGEVTHIFSKGGGEAIAREIGVPFLGAVPLEPEIVDSGDAGKPMVITHPNSAAALVYVKIAEALVGGSSARGGLALPFDWHVSEGTGQPAEAAPLSYGGAADVPVALDHDEIGLTIRWQDGYEQTIGSRDLRLNCRCAACRDEMSGAAILDPSSVPQSIAPTRIWSLGNYGLGLAFSDGHSTGIYTFKALRAMQSVEVEDV</sequence>
<keyword evidence="4 6" id="KW-0408">Iron</keyword>
<name>M9R9B7_9RHOB</name>
<feature type="region of interest" description="Disordered" evidence="7">
    <location>
        <begin position="1"/>
        <end position="22"/>
    </location>
</feature>
<dbReference type="InterPro" id="IPR010376">
    <property type="entry name" value="GBBH-like_N"/>
</dbReference>
<feature type="domain" description="Gamma-butyrobetaine hydroxylase-like N-terminal" evidence="8">
    <location>
        <begin position="308"/>
        <end position="392"/>
    </location>
</feature>
<dbReference type="InterPro" id="IPR044304">
    <property type="entry name" value="NUBPL-like"/>
</dbReference>
<dbReference type="InterPro" id="IPR019591">
    <property type="entry name" value="Mrp/NBP35_ATP-bd"/>
</dbReference>
<dbReference type="GO" id="GO:0016226">
    <property type="term" value="P:iron-sulfur cluster assembly"/>
    <property type="evidence" value="ECO:0007669"/>
    <property type="project" value="InterPro"/>
</dbReference>
<dbReference type="CDD" id="cd02037">
    <property type="entry name" value="Mrp_NBP35"/>
    <property type="match status" value="1"/>
</dbReference>
<proteinExistence type="inferred from homology"/>
<evidence type="ECO:0000256" key="6">
    <source>
        <dbReference type="HAMAP-Rule" id="MF_02040"/>
    </source>
</evidence>
<dbReference type="Gene3D" id="3.30.2020.30">
    <property type="match status" value="1"/>
</dbReference>
<dbReference type="RefSeq" id="WP_015501196.1">
    <property type="nucleotide sequence ID" value="NC_020911.1"/>
</dbReference>
<dbReference type="SUPFAM" id="SSF52540">
    <property type="entry name" value="P-loop containing nucleoside triphosphate hydrolases"/>
    <property type="match status" value="1"/>
</dbReference>
<dbReference type="Gene3D" id="3.40.50.300">
    <property type="entry name" value="P-loop containing nucleotide triphosphate hydrolases"/>
    <property type="match status" value="1"/>
</dbReference>
<accession>M9R9B7</accession>
<feature type="binding site" evidence="6">
    <location>
        <begin position="30"/>
        <end position="37"/>
    </location>
    <ligand>
        <name>ATP</name>
        <dbReference type="ChEBI" id="CHEBI:30616"/>
    </ligand>
</feature>
<dbReference type="InterPro" id="IPR033756">
    <property type="entry name" value="YlxH/NBP35"/>
</dbReference>